<keyword evidence="3" id="KW-1185">Reference proteome</keyword>
<evidence type="ECO:0008006" key="4">
    <source>
        <dbReference type="Google" id="ProtNLM"/>
    </source>
</evidence>
<evidence type="ECO:0000313" key="2">
    <source>
        <dbReference type="EMBL" id="MDQ0391581.1"/>
    </source>
</evidence>
<sequence length="140" mass="14460">MKTAIARLLITGVALAAPLSAMAGDLSLDLNKLESRNGSCRVTMVVVNGRPAAADALRADLVMFGQDGVVAKRLAVDLGPVPAGKTIVRAFDIAGLDCQGIGSILLNDLPACHFAGEAEGPPRCLDTLAVESKAGTRFFK</sequence>
<organism evidence="2 3">
    <name type="scientific">Labrys monachus</name>
    <dbReference type="NCBI Taxonomy" id="217067"/>
    <lineage>
        <taxon>Bacteria</taxon>
        <taxon>Pseudomonadati</taxon>
        <taxon>Pseudomonadota</taxon>
        <taxon>Alphaproteobacteria</taxon>
        <taxon>Hyphomicrobiales</taxon>
        <taxon>Xanthobacteraceae</taxon>
        <taxon>Labrys</taxon>
    </lineage>
</organism>
<gene>
    <name evidence="2" type="ORF">J3R73_001373</name>
</gene>
<reference evidence="2 3" key="1">
    <citation type="submission" date="2023-07" db="EMBL/GenBank/DDBJ databases">
        <title>Genomic Encyclopedia of Type Strains, Phase IV (KMG-IV): sequencing the most valuable type-strain genomes for metagenomic binning, comparative biology and taxonomic classification.</title>
        <authorList>
            <person name="Goeker M."/>
        </authorList>
    </citation>
    <scope>NUCLEOTIDE SEQUENCE [LARGE SCALE GENOMIC DNA]</scope>
    <source>
        <strain evidence="2 3">DSM 5896</strain>
    </source>
</reference>
<evidence type="ECO:0000313" key="3">
    <source>
        <dbReference type="Proteomes" id="UP001237448"/>
    </source>
</evidence>
<proteinExistence type="predicted"/>
<evidence type="ECO:0000256" key="1">
    <source>
        <dbReference type="SAM" id="SignalP"/>
    </source>
</evidence>
<accession>A0ABU0FAK4</accession>
<keyword evidence="1" id="KW-0732">Signal</keyword>
<feature type="chain" id="PRO_5045881399" description="Tat pathway signal sequence domain protein" evidence="1">
    <location>
        <begin position="24"/>
        <end position="140"/>
    </location>
</feature>
<dbReference type="RefSeq" id="WP_307424133.1">
    <property type="nucleotide sequence ID" value="NZ_JAUSVK010000001.1"/>
</dbReference>
<dbReference type="EMBL" id="JAUSVK010000001">
    <property type="protein sequence ID" value="MDQ0391581.1"/>
    <property type="molecule type" value="Genomic_DNA"/>
</dbReference>
<feature type="signal peptide" evidence="1">
    <location>
        <begin position="1"/>
        <end position="23"/>
    </location>
</feature>
<comment type="caution">
    <text evidence="2">The sequence shown here is derived from an EMBL/GenBank/DDBJ whole genome shotgun (WGS) entry which is preliminary data.</text>
</comment>
<name>A0ABU0FAK4_9HYPH</name>
<protein>
    <recommendedName>
        <fullName evidence="4">Tat pathway signal sequence domain protein</fullName>
    </recommendedName>
</protein>
<dbReference type="Proteomes" id="UP001237448">
    <property type="component" value="Unassembled WGS sequence"/>
</dbReference>